<feature type="transmembrane region" description="Helical" evidence="1">
    <location>
        <begin position="53"/>
        <end position="72"/>
    </location>
</feature>
<proteinExistence type="predicted"/>
<feature type="transmembrane region" description="Helical" evidence="1">
    <location>
        <begin position="78"/>
        <end position="101"/>
    </location>
</feature>
<feature type="transmembrane region" description="Helical" evidence="1">
    <location>
        <begin position="158"/>
        <end position="176"/>
    </location>
</feature>
<keyword evidence="1" id="KW-0812">Transmembrane</keyword>
<name>A0A8F2PQN7_9PLAT</name>
<protein>
    <submittedName>
        <fullName evidence="2">NADH dehydrogenase subunit 2</fullName>
    </submittedName>
</protein>
<dbReference type="EMBL" id="MH700477">
    <property type="protein sequence ID" value="QWV61015.1"/>
    <property type="molecule type" value="Genomic_DNA"/>
</dbReference>
<evidence type="ECO:0000256" key="1">
    <source>
        <dbReference type="SAM" id="Phobius"/>
    </source>
</evidence>
<evidence type="ECO:0000313" key="2">
    <source>
        <dbReference type="EMBL" id="QWV61015.1"/>
    </source>
</evidence>
<feature type="transmembrane region" description="Helical" evidence="1">
    <location>
        <begin position="217"/>
        <end position="234"/>
    </location>
</feature>
<feature type="transmembrane region" description="Helical" evidence="1">
    <location>
        <begin position="182"/>
        <end position="205"/>
    </location>
</feature>
<organism evidence="2">
    <name type="scientific">Euryhaliotrema johni</name>
    <dbReference type="NCBI Taxonomy" id="2849187"/>
    <lineage>
        <taxon>Eukaryota</taxon>
        <taxon>Metazoa</taxon>
        <taxon>Spiralia</taxon>
        <taxon>Lophotrochozoa</taxon>
        <taxon>Platyhelminthes</taxon>
        <taxon>Monogenea</taxon>
        <taxon>Monopisthocotylea</taxon>
        <taxon>Dactylogyridea</taxon>
        <taxon>Ancyrocephalidae</taxon>
        <taxon>Euryhaliotrema</taxon>
    </lineage>
</organism>
<accession>A0A8F2PQN7</accession>
<keyword evidence="1" id="KW-1133">Transmembrane helix</keyword>
<feature type="transmembrane region" description="Helical" evidence="1">
    <location>
        <begin position="246"/>
        <end position="268"/>
    </location>
</feature>
<keyword evidence="1" id="KW-0472">Membrane</keyword>
<dbReference type="AlphaFoldDB" id="A0A8F2PQN7"/>
<reference evidence="2" key="1">
    <citation type="journal article" date="2019" name="Int. J. Parasitol.">
        <title>Homoplasy or plesiomorphy? Reconstruction of the evolutionary history of mitochondrial gene order rearrangements in the subphylum Neodermata.</title>
        <authorList>
            <person name="Zhang D."/>
            <person name="Li W.X."/>
            <person name="Zou H."/>
            <person name="Wu S.G."/>
            <person name="Li M."/>
            <person name="Jakovlic I."/>
            <person name="Zhang J."/>
            <person name="Chen R."/>
            <person name="Wang G."/>
        </authorList>
    </citation>
    <scope>NUCLEOTIDE SEQUENCE</scope>
</reference>
<gene>
    <name evidence="2" type="primary">nad2</name>
</gene>
<feature type="transmembrane region" description="Helical" evidence="1">
    <location>
        <begin position="26"/>
        <end position="46"/>
    </location>
</feature>
<geneLocation type="mitochondrion" evidence="2"/>
<keyword evidence="2" id="KW-0496">Mitochondrion</keyword>
<feature type="transmembrane region" description="Helical" evidence="1">
    <location>
        <begin position="108"/>
        <end position="128"/>
    </location>
</feature>
<sequence length="278" mass="31195">MLNILLLLSGFLYCFSLSWGSSLGFWLAMEAAGLIIVAGFFNYGLTINRYKGLLYYLLVSGTSASLIFSGFLSPFLAGFVVIGFIMKAGLTPFSSWVLVVYNNCGWTLLFYIAVVSKVILLYTCYLLPAGQGNQLLELLFLLSMLYLPYILWSSGLGIKLFLAISSISSGAVLLVVEMNSGYLNGFILYLCYFITSLVSFLILFLAEKGQLNSESGLILFFVSLTIPCSLLFLYKFISVLCLLGESWYLLLFWVSYSIVEQIYLYIFLLEKICKSFNW</sequence>